<gene>
    <name evidence="1" type="ORF">Ray17_27</name>
</gene>
<evidence type="ECO:0000313" key="1">
    <source>
        <dbReference type="EMBL" id="AYD80928.1"/>
    </source>
</evidence>
<dbReference type="EMBL" id="MH752385">
    <property type="protein sequence ID" value="AYD80928.1"/>
    <property type="molecule type" value="Genomic_DNA"/>
</dbReference>
<dbReference type="Proteomes" id="UP000281415">
    <property type="component" value="Segment"/>
</dbReference>
<keyword evidence="2" id="KW-1185">Reference proteome</keyword>
<evidence type="ECO:0000313" key="2">
    <source>
        <dbReference type="Proteomes" id="UP000281415"/>
    </source>
</evidence>
<reference evidence="2" key="1">
    <citation type="submission" date="2018-08" db="EMBL/GenBank/DDBJ databases">
        <authorList>
            <person name="Showalter R."/>
            <person name="Adat I."/>
            <person name="Raab R."/>
            <person name="Temple L."/>
        </authorList>
    </citation>
    <scope>NUCLEOTIDE SEQUENCE [LARGE SCALE GENOMIC DNA]</scope>
</reference>
<organism evidence="1 2">
    <name type="scientific">Bacillus phage Ray17</name>
    <dbReference type="NCBI Taxonomy" id="2315627"/>
    <lineage>
        <taxon>Viruses</taxon>
        <taxon>Duplodnaviria</taxon>
        <taxon>Heunggongvirae</taxon>
        <taxon>Uroviricota</taxon>
        <taxon>Caudoviricetes</taxon>
        <taxon>Trautnerviridae</taxon>
        <taxon>Polsinellivirinae</taxon>
        <taxon>Splendidredvirus</taxon>
        <taxon>Splendidredvirus ray17</taxon>
    </lineage>
</organism>
<sequence length="83" mass="9679">MNIVDRIDAQGRTYRFYNVNILAMEDGMSPKHKNRIMDDIMRECESYTIPGAAAFFATISETKISVRAKRTTKMCPYWKIYFG</sequence>
<accession>A0A386K6T3</accession>
<protein>
    <submittedName>
        <fullName evidence="1">Uncharacterized protein</fullName>
    </submittedName>
</protein>
<proteinExistence type="predicted"/>
<name>A0A386K6T3_9CAUD</name>